<evidence type="ECO:0000313" key="2">
    <source>
        <dbReference type="EMBL" id="KYC54031.1"/>
    </source>
</evidence>
<proteinExistence type="predicted"/>
<protein>
    <submittedName>
        <fullName evidence="2">Methionyl-tRNA formyltransferase</fullName>
    </submittedName>
</protein>
<evidence type="ECO:0000313" key="3">
    <source>
        <dbReference type="EMBL" id="KYC56689.1"/>
    </source>
</evidence>
<dbReference type="AlphaFoldDB" id="A0A150J9Z6"/>
<organism evidence="2 4">
    <name type="scientific">Candidatus Methanofastidiosum methylothiophilum</name>
    <dbReference type="NCBI Taxonomy" id="1705564"/>
    <lineage>
        <taxon>Archaea</taxon>
        <taxon>Methanobacteriati</taxon>
        <taxon>Methanobacteriota</taxon>
        <taxon>Stenosarchaea group</taxon>
        <taxon>Candidatus Methanofastidiosia</taxon>
        <taxon>Candidatus Methanofastidiosales</taxon>
        <taxon>Candidatus Methanofastidiosaceae</taxon>
        <taxon>Candidatus Methanofastidiosum</taxon>
    </lineage>
</organism>
<comment type="caution">
    <text evidence="2">The sequence shown here is derived from an EMBL/GenBank/DDBJ whole genome shotgun (WGS) entry which is preliminary data.</text>
</comment>
<dbReference type="EMBL" id="LNJB01000019">
    <property type="protein sequence ID" value="KYC54031.1"/>
    <property type="molecule type" value="Genomic_DNA"/>
</dbReference>
<feature type="domain" description="Formyl transferase N-terminal" evidence="1">
    <location>
        <begin position="64"/>
        <end position="154"/>
    </location>
</feature>
<dbReference type="Gene3D" id="3.40.50.170">
    <property type="entry name" value="Formyl transferase, N-terminal domain"/>
    <property type="match status" value="1"/>
</dbReference>
<accession>A0A150J9Z6</accession>
<dbReference type="SUPFAM" id="SSF53328">
    <property type="entry name" value="Formyltransferase"/>
    <property type="match status" value="1"/>
</dbReference>
<sequence>MEKLRICFIGGKQAGFIGLLTLKSTKCKILSVVAYDDSVKILANKLKIPTFDSIKDSNFIKYLYKSDLLLSVHGREIVPIDILKIPKFGCINVHPCLYKYKGSNPIGRFIKDENNLASVGVHYMDERVDEGKVIYEKFIDIKDKNSIDEVYNQLYIHYSLAILESIDIIKSKANVKT</sequence>
<keyword evidence="2" id="KW-0808">Transferase</keyword>
<dbReference type="GO" id="GO:0004479">
    <property type="term" value="F:methionyl-tRNA formyltransferase activity"/>
    <property type="evidence" value="ECO:0007669"/>
    <property type="project" value="TreeGrafter"/>
</dbReference>
<reference evidence="2 4" key="1">
    <citation type="journal article" date="2016" name="ISME J.">
        <title>Chasing the elusive Euryarchaeota class WSA2: genomes reveal a uniquely fastidious methyl-reducing methanogen.</title>
        <authorList>
            <person name="Nobu M.K."/>
            <person name="Narihiro T."/>
            <person name="Kuroda K."/>
            <person name="Mei R."/>
            <person name="Liu W.T."/>
        </authorList>
    </citation>
    <scope>NUCLEOTIDE SEQUENCE [LARGE SCALE GENOMIC DNA]</scope>
    <source>
        <strain evidence="2">ADurb1013_Bin02101</strain>
        <strain evidence="3">ADurb1213_Bin02801</strain>
    </source>
</reference>
<dbReference type="PANTHER" id="PTHR11138:SF5">
    <property type="entry name" value="METHIONYL-TRNA FORMYLTRANSFERASE, MITOCHONDRIAL"/>
    <property type="match status" value="1"/>
</dbReference>
<evidence type="ECO:0000259" key="1">
    <source>
        <dbReference type="Pfam" id="PF00551"/>
    </source>
</evidence>
<accession>A0A150JHG7</accession>
<dbReference type="Proteomes" id="UP000092420">
    <property type="component" value="Unassembled WGS sequence"/>
</dbReference>
<dbReference type="EMBL" id="LNJE01000017">
    <property type="protein sequence ID" value="KYC56689.1"/>
    <property type="molecule type" value="Genomic_DNA"/>
</dbReference>
<dbReference type="PATRIC" id="fig|1706433.3.peg.1316"/>
<dbReference type="InterPro" id="IPR002376">
    <property type="entry name" value="Formyl_transf_N"/>
</dbReference>
<dbReference type="InterPro" id="IPR036477">
    <property type="entry name" value="Formyl_transf_N_sf"/>
</dbReference>
<gene>
    <name evidence="2" type="ORF">AN188_01306</name>
    <name evidence="3" type="ORF">APG09_01297</name>
</gene>
<name>A0A150J9Z6_9EURY</name>
<evidence type="ECO:0000313" key="4">
    <source>
        <dbReference type="Proteomes" id="UP000092420"/>
    </source>
</evidence>
<dbReference type="PANTHER" id="PTHR11138">
    <property type="entry name" value="METHIONYL-TRNA FORMYLTRANSFERASE"/>
    <property type="match status" value="1"/>
</dbReference>
<dbReference type="PATRIC" id="fig|1706435.3.peg.1295"/>
<accession>A0A150JFB2</accession>
<dbReference type="Pfam" id="PF00551">
    <property type="entry name" value="Formyl_trans_N"/>
    <property type="match status" value="1"/>
</dbReference>